<reference evidence="2 3" key="1">
    <citation type="submission" date="2016-10" db="EMBL/GenBank/DDBJ databases">
        <authorList>
            <person name="de Groot N.N."/>
        </authorList>
    </citation>
    <scope>NUCLEOTIDE SEQUENCE [LARGE SCALE GENOMIC DNA]</scope>
    <source>
        <strain evidence="2 3">IPL20</strain>
    </source>
</reference>
<evidence type="ECO:0000313" key="2">
    <source>
        <dbReference type="EMBL" id="SFV29972.1"/>
    </source>
</evidence>
<dbReference type="RefSeq" id="WP_139232481.1">
    <property type="nucleotide sequence ID" value="NZ_FPCK01000001.1"/>
</dbReference>
<dbReference type="OrthoDB" id="5455653at2"/>
<evidence type="ECO:0000256" key="1">
    <source>
        <dbReference type="SAM" id="SignalP"/>
    </source>
</evidence>
<evidence type="ECO:0000313" key="3">
    <source>
        <dbReference type="Proteomes" id="UP000199074"/>
    </source>
</evidence>
<dbReference type="AlphaFoldDB" id="A0A1I7N5N9"/>
<sequence length="143" mass="15442">MLRTLASALLTLALLVPASASEEEVYISIENIHGDADGFFDVFSGVQDAAMFNPIDIAGYGLYPMTINANGEVYDILEEQDLIDNFDTLVYPETIDAILGQDVDDLIVTSEGVGLANGALWITNICLDDACSETQWGVFSINN</sequence>
<organism evidence="2 3">
    <name type="scientific">Devosia crocina</name>
    <dbReference type="NCBI Taxonomy" id="429728"/>
    <lineage>
        <taxon>Bacteria</taxon>
        <taxon>Pseudomonadati</taxon>
        <taxon>Pseudomonadota</taxon>
        <taxon>Alphaproteobacteria</taxon>
        <taxon>Hyphomicrobiales</taxon>
        <taxon>Devosiaceae</taxon>
        <taxon>Devosia</taxon>
    </lineage>
</organism>
<name>A0A1I7N5N9_9HYPH</name>
<dbReference type="STRING" id="429728.SAMN05216456_0884"/>
<accession>A0A1I7N5N9</accession>
<keyword evidence="1" id="KW-0732">Signal</keyword>
<dbReference type="EMBL" id="FPCK01000001">
    <property type="protein sequence ID" value="SFV29972.1"/>
    <property type="molecule type" value="Genomic_DNA"/>
</dbReference>
<dbReference type="Proteomes" id="UP000199074">
    <property type="component" value="Unassembled WGS sequence"/>
</dbReference>
<keyword evidence="3" id="KW-1185">Reference proteome</keyword>
<feature type="chain" id="PRO_5011619563" evidence="1">
    <location>
        <begin position="21"/>
        <end position="143"/>
    </location>
</feature>
<protein>
    <submittedName>
        <fullName evidence="2">Uncharacterized protein</fullName>
    </submittedName>
</protein>
<gene>
    <name evidence="2" type="ORF">SAMN05216456_0884</name>
</gene>
<proteinExistence type="predicted"/>
<feature type="signal peptide" evidence="1">
    <location>
        <begin position="1"/>
        <end position="20"/>
    </location>
</feature>